<reference evidence="1 2" key="1">
    <citation type="submission" date="2018-04" db="EMBL/GenBank/DDBJ databases">
        <authorList>
            <person name="Vogel A."/>
        </authorList>
    </citation>
    <scope>NUCLEOTIDE SEQUENCE [LARGE SCALE GENOMIC DNA]</scope>
</reference>
<evidence type="ECO:0000313" key="1">
    <source>
        <dbReference type="EMBL" id="VFQ97520.1"/>
    </source>
</evidence>
<dbReference type="Proteomes" id="UP000595140">
    <property type="component" value="Unassembled WGS sequence"/>
</dbReference>
<dbReference type="EMBL" id="OOIL02006554">
    <property type="protein sequence ID" value="VFQ97520.1"/>
    <property type="molecule type" value="Genomic_DNA"/>
</dbReference>
<dbReference type="AlphaFoldDB" id="A0A484N8X6"/>
<evidence type="ECO:0000313" key="2">
    <source>
        <dbReference type="Proteomes" id="UP000595140"/>
    </source>
</evidence>
<organism evidence="1 2">
    <name type="scientific">Cuscuta campestris</name>
    <dbReference type="NCBI Taxonomy" id="132261"/>
    <lineage>
        <taxon>Eukaryota</taxon>
        <taxon>Viridiplantae</taxon>
        <taxon>Streptophyta</taxon>
        <taxon>Embryophyta</taxon>
        <taxon>Tracheophyta</taxon>
        <taxon>Spermatophyta</taxon>
        <taxon>Magnoliopsida</taxon>
        <taxon>eudicotyledons</taxon>
        <taxon>Gunneridae</taxon>
        <taxon>Pentapetalae</taxon>
        <taxon>asterids</taxon>
        <taxon>lamiids</taxon>
        <taxon>Solanales</taxon>
        <taxon>Convolvulaceae</taxon>
        <taxon>Cuscuteae</taxon>
        <taxon>Cuscuta</taxon>
        <taxon>Cuscuta subgen. Grammica</taxon>
        <taxon>Cuscuta sect. Cleistogrammica</taxon>
    </lineage>
</organism>
<accession>A0A484N8X6</accession>
<keyword evidence="2" id="KW-1185">Reference proteome</keyword>
<protein>
    <submittedName>
        <fullName evidence="1">Uncharacterized protein</fullName>
    </submittedName>
</protein>
<proteinExistence type="predicted"/>
<gene>
    <name evidence="1" type="ORF">CCAM_LOCUS39296</name>
</gene>
<sequence length="82" mass="9617">MDQILFFVPSFPFLFFPCGDFDEERERGKTSSCHLRRSSSSSPCRLQSSGFPLSRSSFFVIKTHWLIKVEIWGWLLMGLFVY</sequence>
<name>A0A484N8X6_9ASTE</name>